<protein>
    <recommendedName>
        <fullName evidence="1">HTH cro/C1-type domain-containing protein</fullName>
    </recommendedName>
</protein>
<dbReference type="SMART" id="SM00530">
    <property type="entry name" value="HTH_XRE"/>
    <property type="match status" value="1"/>
</dbReference>
<evidence type="ECO:0000313" key="3">
    <source>
        <dbReference type="Proteomes" id="UP000194798"/>
    </source>
</evidence>
<dbReference type="EMBL" id="MSLT01000006">
    <property type="protein sequence ID" value="OUD15688.1"/>
    <property type="molecule type" value="Genomic_DNA"/>
</dbReference>
<evidence type="ECO:0000259" key="1">
    <source>
        <dbReference type="PROSITE" id="PS50943"/>
    </source>
</evidence>
<gene>
    <name evidence="2" type="ORF">TPSD3_04010</name>
</gene>
<dbReference type="RefSeq" id="WP_086487287.1">
    <property type="nucleotide sequence ID" value="NZ_MSLT01000006.1"/>
</dbReference>
<feature type="domain" description="HTH cro/C1-type" evidence="1">
    <location>
        <begin position="8"/>
        <end position="61"/>
    </location>
</feature>
<dbReference type="Gene3D" id="1.10.260.40">
    <property type="entry name" value="lambda repressor-like DNA-binding domains"/>
    <property type="match status" value="1"/>
</dbReference>
<keyword evidence="3" id="KW-1185">Reference proteome</keyword>
<proteinExistence type="predicted"/>
<name>A0A251XBK5_9GAMM</name>
<dbReference type="GO" id="GO:0003677">
    <property type="term" value="F:DNA binding"/>
    <property type="evidence" value="ECO:0007669"/>
    <property type="project" value="InterPro"/>
</dbReference>
<evidence type="ECO:0000313" key="2">
    <source>
        <dbReference type="EMBL" id="OUD15688.1"/>
    </source>
</evidence>
<dbReference type="Proteomes" id="UP000194798">
    <property type="component" value="Unassembled WGS sequence"/>
</dbReference>
<dbReference type="InterPro" id="IPR010982">
    <property type="entry name" value="Lambda_DNA-bd_dom_sf"/>
</dbReference>
<comment type="caution">
    <text evidence="2">The sequence shown here is derived from an EMBL/GenBank/DDBJ whole genome shotgun (WGS) entry which is preliminary data.</text>
</comment>
<dbReference type="Pfam" id="PF01381">
    <property type="entry name" value="HTH_3"/>
    <property type="match status" value="1"/>
</dbReference>
<dbReference type="CDD" id="cd00093">
    <property type="entry name" value="HTH_XRE"/>
    <property type="match status" value="1"/>
</dbReference>
<accession>A0A251XBK5</accession>
<dbReference type="PROSITE" id="PS50943">
    <property type="entry name" value="HTH_CROC1"/>
    <property type="match status" value="1"/>
</dbReference>
<dbReference type="SUPFAM" id="SSF47413">
    <property type="entry name" value="lambda repressor-like DNA-binding domains"/>
    <property type="match status" value="1"/>
</dbReference>
<dbReference type="OrthoDB" id="9791537at2"/>
<dbReference type="AlphaFoldDB" id="A0A251XBK5"/>
<reference evidence="2 3" key="1">
    <citation type="submission" date="2016-12" db="EMBL/GenBank/DDBJ databases">
        <title>Thioflexothrix psekupsii D3 genome sequencing and assembly.</title>
        <authorList>
            <person name="Fomenkov A."/>
            <person name="Vincze T."/>
            <person name="Grabovich M."/>
            <person name="Anton B.P."/>
            <person name="Dubinina G."/>
            <person name="Orlova M."/>
            <person name="Belousova E."/>
            <person name="Roberts R.J."/>
        </authorList>
    </citation>
    <scope>NUCLEOTIDE SEQUENCE [LARGE SCALE GENOMIC DNA]</scope>
    <source>
        <strain evidence="2">D3</strain>
    </source>
</reference>
<sequence length="102" mass="11334">MSSFAERLKGLMQQKGISAAKLAEAVGLKVQAVYKWEKGGAITMENTLKVAQTLGVEPAFLLFGVEIEKNEPITDEELLKLLQNLDPKYRLALYNIIKGLQK</sequence>
<dbReference type="InterPro" id="IPR001387">
    <property type="entry name" value="Cro/C1-type_HTH"/>
</dbReference>
<organism evidence="2 3">
    <name type="scientific">Thioflexithrix psekupsensis</name>
    <dbReference type="NCBI Taxonomy" id="1570016"/>
    <lineage>
        <taxon>Bacteria</taxon>
        <taxon>Pseudomonadati</taxon>
        <taxon>Pseudomonadota</taxon>
        <taxon>Gammaproteobacteria</taxon>
        <taxon>Thiotrichales</taxon>
        <taxon>Thioflexithrix</taxon>
    </lineage>
</organism>